<dbReference type="Pfam" id="PF20448">
    <property type="entry name" value="DUF6705"/>
    <property type="match status" value="1"/>
</dbReference>
<evidence type="ECO:0000313" key="3">
    <source>
        <dbReference type="Proteomes" id="UP000289857"/>
    </source>
</evidence>
<keyword evidence="3" id="KW-1185">Reference proteome</keyword>
<dbReference type="EMBL" id="SBKN01000002">
    <property type="protein sequence ID" value="RXR23357.1"/>
    <property type="molecule type" value="Genomic_DNA"/>
</dbReference>
<accession>A0A4Q1KBS5</accession>
<organism evidence="2 3">
    <name type="scientific">Flavobacterium stagni</name>
    <dbReference type="NCBI Taxonomy" id="2506421"/>
    <lineage>
        <taxon>Bacteria</taxon>
        <taxon>Pseudomonadati</taxon>
        <taxon>Bacteroidota</taxon>
        <taxon>Flavobacteriia</taxon>
        <taxon>Flavobacteriales</taxon>
        <taxon>Flavobacteriaceae</taxon>
        <taxon>Flavobacterium</taxon>
    </lineage>
</organism>
<dbReference type="OrthoDB" id="1274930at2"/>
<reference evidence="3" key="1">
    <citation type="submission" date="2019-01" db="EMBL/GenBank/DDBJ databases">
        <title>Cytophagaceae bacterium strain CAR-16.</title>
        <authorList>
            <person name="Chen W.-M."/>
        </authorList>
    </citation>
    <scope>NUCLEOTIDE SEQUENCE [LARGE SCALE GENOMIC DNA]</scope>
    <source>
        <strain evidence="3">WWJ-16</strain>
    </source>
</reference>
<dbReference type="AlphaFoldDB" id="A0A4Q1KBS5"/>
<sequence>MTRILFFFLIATIGLTAQKKVVPLEEKVNYTLNNPDFEDTLFLDVNQRLTPFLGKWKSSQEGYEVEFIITQYFDTNNHQDGLFGGIKVVKEGIVILDTTKYTGPNYITGGIFSNPKDTQTVLLFFSEISEKWVCGHVSEITLTLAHTGTLKWNLDEKYNLSTIQLPKNLEFKKEIE</sequence>
<dbReference type="Proteomes" id="UP000289857">
    <property type="component" value="Unassembled WGS sequence"/>
</dbReference>
<feature type="domain" description="DUF6705" evidence="1">
    <location>
        <begin position="4"/>
        <end position="106"/>
    </location>
</feature>
<gene>
    <name evidence="2" type="ORF">EQG61_05140</name>
</gene>
<proteinExistence type="predicted"/>
<comment type="caution">
    <text evidence="2">The sequence shown here is derived from an EMBL/GenBank/DDBJ whole genome shotgun (WGS) entry which is preliminary data.</text>
</comment>
<evidence type="ECO:0000313" key="2">
    <source>
        <dbReference type="EMBL" id="RXR23357.1"/>
    </source>
</evidence>
<dbReference type="RefSeq" id="WP_129460837.1">
    <property type="nucleotide sequence ID" value="NZ_SBKN01000002.1"/>
</dbReference>
<protein>
    <recommendedName>
        <fullName evidence="1">DUF6705 domain-containing protein</fullName>
    </recommendedName>
</protein>
<name>A0A4Q1KBS5_9FLAO</name>
<evidence type="ECO:0000259" key="1">
    <source>
        <dbReference type="Pfam" id="PF20448"/>
    </source>
</evidence>
<dbReference type="InterPro" id="IPR046551">
    <property type="entry name" value="DUF6705"/>
</dbReference>